<dbReference type="GO" id="GO:0046872">
    <property type="term" value="F:metal ion binding"/>
    <property type="evidence" value="ECO:0007669"/>
    <property type="project" value="UniProtKB-KW"/>
</dbReference>
<dbReference type="InterPro" id="IPR000192">
    <property type="entry name" value="Aminotrans_V_dom"/>
</dbReference>
<sequence>MIYLDHAATAPVRRAAVEAMWPYLTGRFGNPSSAHDVGRRAAAGLEAARAQVASALGARPGQVVFTSGGTESNATAVLGAVRAALAQRPVRVLTTALEHSSVRAACEQAERVDAAVVERLDVDADGRIDLANAARRLGHGADAQTRGTTLVAVHLANNEIGTVQPIRKLAELTRAAGVPLHVDAVQAAGQIPLDVRSLGADSLALSGHKVGAPQGIGALWLRPTFAPEPLLPGGGQERGRRSGTQNVAGAVGLAAAMLEAERERRDRAAAWAQGRHEFVARVLDGVRPHAPRVRLTGHPDARLPRHASFVLPGVNGESVLVELERSGVVASAGSACSAHDAEPSPVLTALGLSADEARTALRFTFGPDETPETLRAAADAVVAAVAAVARLT</sequence>
<dbReference type="PANTHER" id="PTHR11601:SF34">
    <property type="entry name" value="CYSTEINE DESULFURASE"/>
    <property type="match status" value="1"/>
</dbReference>
<comment type="caution">
    <text evidence="10">The sequence shown here is derived from an EMBL/GenBank/DDBJ whole genome shotgun (WGS) entry which is preliminary data.</text>
</comment>
<keyword evidence="3 10" id="KW-0808">Transferase</keyword>
<dbReference type="Proteomes" id="UP000540191">
    <property type="component" value="Unassembled WGS sequence"/>
</dbReference>
<dbReference type="EC" id="2.8.1.7" evidence="10"/>
<evidence type="ECO:0000256" key="4">
    <source>
        <dbReference type="ARBA" id="ARBA00022723"/>
    </source>
</evidence>
<comment type="catalytic activity">
    <reaction evidence="8">
        <text>(sulfur carrier)-H + L-cysteine = (sulfur carrier)-SH + L-alanine</text>
        <dbReference type="Rhea" id="RHEA:43892"/>
        <dbReference type="Rhea" id="RHEA-COMP:14737"/>
        <dbReference type="Rhea" id="RHEA-COMP:14739"/>
        <dbReference type="ChEBI" id="CHEBI:29917"/>
        <dbReference type="ChEBI" id="CHEBI:35235"/>
        <dbReference type="ChEBI" id="CHEBI:57972"/>
        <dbReference type="ChEBI" id="CHEBI:64428"/>
        <dbReference type="EC" id="2.8.1.7"/>
    </reaction>
</comment>
<keyword evidence="6" id="KW-0408">Iron</keyword>
<dbReference type="GO" id="GO:0031071">
    <property type="term" value="F:cysteine desulfurase activity"/>
    <property type="evidence" value="ECO:0007669"/>
    <property type="project" value="UniProtKB-EC"/>
</dbReference>
<protein>
    <submittedName>
        <fullName evidence="10">Cysteine desulfurase</fullName>
        <ecNumber evidence="10">2.8.1.7</ecNumber>
    </submittedName>
</protein>
<evidence type="ECO:0000313" key="10">
    <source>
        <dbReference type="EMBL" id="MBB4735599.1"/>
    </source>
</evidence>
<dbReference type="InterPro" id="IPR016454">
    <property type="entry name" value="Cysteine_dSase"/>
</dbReference>
<evidence type="ECO:0000256" key="8">
    <source>
        <dbReference type="ARBA" id="ARBA00050776"/>
    </source>
</evidence>
<evidence type="ECO:0000256" key="6">
    <source>
        <dbReference type="ARBA" id="ARBA00023004"/>
    </source>
</evidence>
<dbReference type="Gene3D" id="3.40.640.10">
    <property type="entry name" value="Type I PLP-dependent aspartate aminotransferase-like (Major domain)"/>
    <property type="match status" value="1"/>
</dbReference>
<comment type="cofactor">
    <cofactor evidence="1">
        <name>pyridoxal 5'-phosphate</name>
        <dbReference type="ChEBI" id="CHEBI:597326"/>
    </cofactor>
</comment>
<keyword evidence="4" id="KW-0479">Metal-binding</keyword>
<evidence type="ECO:0000256" key="2">
    <source>
        <dbReference type="ARBA" id="ARBA00006490"/>
    </source>
</evidence>
<keyword evidence="7" id="KW-0411">Iron-sulfur</keyword>
<dbReference type="PIRSF" id="PIRSF005572">
    <property type="entry name" value="NifS"/>
    <property type="match status" value="1"/>
</dbReference>
<evidence type="ECO:0000256" key="3">
    <source>
        <dbReference type="ARBA" id="ARBA00022679"/>
    </source>
</evidence>
<dbReference type="Pfam" id="PF00266">
    <property type="entry name" value="Aminotran_5"/>
    <property type="match status" value="1"/>
</dbReference>
<dbReference type="Gene3D" id="3.90.1150.10">
    <property type="entry name" value="Aspartate Aminotransferase, domain 1"/>
    <property type="match status" value="1"/>
</dbReference>
<dbReference type="EMBL" id="JACHNA010000001">
    <property type="protein sequence ID" value="MBB4735599.1"/>
    <property type="molecule type" value="Genomic_DNA"/>
</dbReference>
<evidence type="ECO:0000256" key="5">
    <source>
        <dbReference type="ARBA" id="ARBA00022898"/>
    </source>
</evidence>
<dbReference type="SUPFAM" id="SSF53383">
    <property type="entry name" value="PLP-dependent transferases"/>
    <property type="match status" value="1"/>
</dbReference>
<dbReference type="AlphaFoldDB" id="A0A7W7GNX4"/>
<keyword evidence="5" id="KW-0663">Pyridoxal phosphate</keyword>
<evidence type="ECO:0000256" key="7">
    <source>
        <dbReference type="ARBA" id="ARBA00023014"/>
    </source>
</evidence>
<dbReference type="InterPro" id="IPR015422">
    <property type="entry name" value="PyrdxlP-dep_Trfase_small"/>
</dbReference>
<dbReference type="RefSeq" id="WP_158496688.1">
    <property type="nucleotide sequence ID" value="NZ_JACHNA010000001.1"/>
</dbReference>
<dbReference type="InterPro" id="IPR015421">
    <property type="entry name" value="PyrdxlP-dep_Trfase_major"/>
</dbReference>
<dbReference type="Gene3D" id="1.10.260.50">
    <property type="match status" value="1"/>
</dbReference>
<organism evidence="10 11">
    <name type="scientific">Micrococcus cohnii</name>
    <dbReference type="NCBI Taxonomy" id="993416"/>
    <lineage>
        <taxon>Bacteria</taxon>
        <taxon>Bacillati</taxon>
        <taxon>Actinomycetota</taxon>
        <taxon>Actinomycetes</taxon>
        <taxon>Micrococcales</taxon>
        <taxon>Micrococcaceae</taxon>
        <taxon>Micrococcus</taxon>
    </lineage>
</organism>
<accession>A0A7W7GNX4</accession>
<name>A0A7W7GNX4_9MICC</name>
<feature type="domain" description="Aminotransferase class V" evidence="9">
    <location>
        <begin position="2"/>
        <end position="372"/>
    </location>
</feature>
<keyword evidence="11" id="KW-1185">Reference proteome</keyword>
<comment type="similarity">
    <text evidence="2">Belongs to the class-V pyridoxal-phosphate-dependent aminotransferase family. NifS/IscS subfamily.</text>
</comment>
<evidence type="ECO:0000256" key="1">
    <source>
        <dbReference type="ARBA" id="ARBA00001933"/>
    </source>
</evidence>
<dbReference type="GO" id="GO:0051536">
    <property type="term" value="F:iron-sulfur cluster binding"/>
    <property type="evidence" value="ECO:0007669"/>
    <property type="project" value="UniProtKB-KW"/>
</dbReference>
<dbReference type="PANTHER" id="PTHR11601">
    <property type="entry name" value="CYSTEINE DESULFURYLASE FAMILY MEMBER"/>
    <property type="match status" value="1"/>
</dbReference>
<gene>
    <name evidence="10" type="ORF">HDA30_001107</name>
</gene>
<evidence type="ECO:0000313" key="11">
    <source>
        <dbReference type="Proteomes" id="UP000540191"/>
    </source>
</evidence>
<reference evidence="10 11" key="1">
    <citation type="submission" date="2020-08" db="EMBL/GenBank/DDBJ databases">
        <title>Sequencing the genomes of 1000 actinobacteria strains.</title>
        <authorList>
            <person name="Klenk H.-P."/>
        </authorList>
    </citation>
    <scope>NUCLEOTIDE SEQUENCE [LARGE SCALE GENOMIC DNA]</scope>
    <source>
        <strain evidence="10 11">DSM 23974</strain>
    </source>
</reference>
<evidence type="ECO:0000259" key="9">
    <source>
        <dbReference type="Pfam" id="PF00266"/>
    </source>
</evidence>
<dbReference type="InterPro" id="IPR015424">
    <property type="entry name" value="PyrdxlP-dep_Trfase"/>
</dbReference>
<proteinExistence type="inferred from homology"/>